<keyword evidence="3" id="KW-0804">Transcription</keyword>
<dbReference type="CDD" id="cd00090">
    <property type="entry name" value="HTH_ARSR"/>
    <property type="match status" value="1"/>
</dbReference>
<dbReference type="PRINTS" id="PR00033">
    <property type="entry name" value="HTHASNC"/>
</dbReference>
<dbReference type="PANTHER" id="PTHR30154:SF34">
    <property type="entry name" value="TRANSCRIPTIONAL REGULATOR AZLB"/>
    <property type="match status" value="1"/>
</dbReference>
<dbReference type="InterPro" id="IPR011008">
    <property type="entry name" value="Dimeric_a/b-barrel"/>
</dbReference>
<dbReference type="AlphaFoldDB" id="A0A5B2TCT5"/>
<dbReference type="InterPro" id="IPR019885">
    <property type="entry name" value="Tscrpt_reg_HTH_AsnC-type_CS"/>
</dbReference>
<name>A0A5B2TCT5_9PROT</name>
<dbReference type="InterPro" id="IPR000485">
    <property type="entry name" value="AsnC-type_HTH_dom"/>
</dbReference>
<dbReference type="InterPro" id="IPR019887">
    <property type="entry name" value="Tscrpt_reg_AsnC/Lrp_C"/>
</dbReference>
<evidence type="ECO:0000256" key="3">
    <source>
        <dbReference type="ARBA" id="ARBA00023163"/>
    </source>
</evidence>
<dbReference type="SUPFAM" id="SSF54909">
    <property type="entry name" value="Dimeric alpha+beta barrel"/>
    <property type="match status" value="1"/>
</dbReference>
<evidence type="ECO:0000313" key="6">
    <source>
        <dbReference type="Proteomes" id="UP000322110"/>
    </source>
</evidence>
<dbReference type="EMBL" id="VUKA01000009">
    <property type="protein sequence ID" value="KAA2212321.1"/>
    <property type="molecule type" value="Genomic_DNA"/>
</dbReference>
<feature type="domain" description="HTH asnC-type" evidence="4">
    <location>
        <begin position="7"/>
        <end position="68"/>
    </location>
</feature>
<dbReference type="Pfam" id="PF13412">
    <property type="entry name" value="HTH_24"/>
    <property type="match status" value="1"/>
</dbReference>
<dbReference type="PANTHER" id="PTHR30154">
    <property type="entry name" value="LEUCINE-RESPONSIVE REGULATORY PROTEIN"/>
    <property type="match status" value="1"/>
</dbReference>
<evidence type="ECO:0000259" key="4">
    <source>
        <dbReference type="PROSITE" id="PS50956"/>
    </source>
</evidence>
<dbReference type="GO" id="GO:0005829">
    <property type="term" value="C:cytosol"/>
    <property type="evidence" value="ECO:0007669"/>
    <property type="project" value="TreeGrafter"/>
</dbReference>
<evidence type="ECO:0000256" key="1">
    <source>
        <dbReference type="ARBA" id="ARBA00023015"/>
    </source>
</evidence>
<accession>A0A5B2TCT5</accession>
<proteinExistence type="predicted"/>
<dbReference type="Gene3D" id="3.30.70.920">
    <property type="match status" value="1"/>
</dbReference>
<dbReference type="GO" id="GO:0043565">
    <property type="term" value="F:sequence-specific DNA binding"/>
    <property type="evidence" value="ECO:0007669"/>
    <property type="project" value="InterPro"/>
</dbReference>
<dbReference type="InterPro" id="IPR036390">
    <property type="entry name" value="WH_DNA-bd_sf"/>
</dbReference>
<dbReference type="PROSITE" id="PS00519">
    <property type="entry name" value="HTH_ASNC_1"/>
    <property type="match status" value="1"/>
</dbReference>
<evidence type="ECO:0000313" key="5">
    <source>
        <dbReference type="EMBL" id="KAA2212321.1"/>
    </source>
</evidence>
<dbReference type="OrthoDB" id="9813313at2"/>
<keyword evidence="1" id="KW-0805">Transcription regulation</keyword>
<dbReference type="PROSITE" id="PS50956">
    <property type="entry name" value="HTH_ASNC_2"/>
    <property type="match status" value="1"/>
</dbReference>
<protein>
    <submittedName>
        <fullName evidence="5">Lrp/AsnC family transcriptional regulator</fullName>
    </submittedName>
</protein>
<organism evidence="5 6">
    <name type="scientific">Teichococcus oryzae</name>
    <dbReference type="NCBI Taxonomy" id="1608942"/>
    <lineage>
        <taxon>Bacteria</taxon>
        <taxon>Pseudomonadati</taxon>
        <taxon>Pseudomonadota</taxon>
        <taxon>Alphaproteobacteria</taxon>
        <taxon>Acetobacterales</taxon>
        <taxon>Roseomonadaceae</taxon>
        <taxon>Roseomonas</taxon>
    </lineage>
</organism>
<dbReference type="InterPro" id="IPR019888">
    <property type="entry name" value="Tscrpt_reg_AsnC-like"/>
</dbReference>
<sequence length="170" mass="19557">MNRLPKLDRIDLRILAQVQRHGRITNVELAEAVGLSASPCLMRLKRLEKAGYIAGYGAQIRLNKLGDVLTVFTEVTLADHRSHDFQRFEARIRTVEEVLECHLVSGGYDYLLKFMTRGIQHYQDTIEMLLAQNIGIEKYFSYVVIKTVFAHQNYPLERFFPPQDQATGES</sequence>
<dbReference type="GO" id="GO:0006355">
    <property type="term" value="P:regulation of DNA-templated transcription"/>
    <property type="evidence" value="ECO:0007669"/>
    <property type="project" value="UniProtKB-ARBA"/>
</dbReference>
<dbReference type="Pfam" id="PF01037">
    <property type="entry name" value="AsnC_trans_reg"/>
    <property type="match status" value="1"/>
</dbReference>
<dbReference type="Gene3D" id="1.10.10.10">
    <property type="entry name" value="Winged helix-like DNA-binding domain superfamily/Winged helix DNA-binding domain"/>
    <property type="match status" value="1"/>
</dbReference>
<dbReference type="InterPro" id="IPR011991">
    <property type="entry name" value="ArsR-like_HTH"/>
</dbReference>
<dbReference type="Proteomes" id="UP000322110">
    <property type="component" value="Unassembled WGS sequence"/>
</dbReference>
<gene>
    <name evidence="5" type="ORF">F0Q34_15590</name>
</gene>
<keyword evidence="2" id="KW-0238">DNA-binding</keyword>
<dbReference type="GO" id="GO:0043200">
    <property type="term" value="P:response to amino acid"/>
    <property type="evidence" value="ECO:0007669"/>
    <property type="project" value="TreeGrafter"/>
</dbReference>
<dbReference type="SMART" id="SM00344">
    <property type="entry name" value="HTH_ASNC"/>
    <property type="match status" value="1"/>
</dbReference>
<dbReference type="InterPro" id="IPR036388">
    <property type="entry name" value="WH-like_DNA-bd_sf"/>
</dbReference>
<evidence type="ECO:0000256" key="2">
    <source>
        <dbReference type="ARBA" id="ARBA00023125"/>
    </source>
</evidence>
<dbReference type="SUPFAM" id="SSF46785">
    <property type="entry name" value="Winged helix' DNA-binding domain"/>
    <property type="match status" value="1"/>
</dbReference>
<comment type="caution">
    <text evidence="5">The sequence shown here is derived from an EMBL/GenBank/DDBJ whole genome shotgun (WGS) entry which is preliminary data.</text>
</comment>
<reference evidence="5 6" key="1">
    <citation type="journal article" date="2015" name="Int. J. Syst. Evol. Microbiol.">
        <title>Roseomonas oryzae sp. nov., isolated from paddy rhizosphere soil.</title>
        <authorList>
            <person name="Ramaprasad E.V."/>
            <person name="Sasikala Ch."/>
            <person name="Ramana Ch.V."/>
        </authorList>
    </citation>
    <scope>NUCLEOTIDE SEQUENCE [LARGE SCALE GENOMIC DNA]</scope>
    <source>
        <strain evidence="5 6">KCTC 42542</strain>
    </source>
</reference>
<keyword evidence="6" id="KW-1185">Reference proteome</keyword>